<protein>
    <recommendedName>
        <fullName evidence="3">F-box domain-containing protein</fullName>
    </recommendedName>
</protein>
<name>A0A0E0LMS8_ORYPU</name>
<dbReference type="InterPro" id="IPR053772">
    <property type="entry name" value="At1g61320/At1g61330-like"/>
</dbReference>
<dbReference type="InterPro" id="IPR036047">
    <property type="entry name" value="F-box-like_dom_sf"/>
</dbReference>
<evidence type="ECO:0008006" key="3">
    <source>
        <dbReference type="Google" id="ProtNLM"/>
    </source>
</evidence>
<sequence length="84" mass="9443">MAGIDISTSEQDEDSQVAEIIGSELALPEDIQYHIHALLPMRDAARAACLSCGFLSSWRFYPKLIFNTRTLGINEDRSKRDIET</sequence>
<dbReference type="AlphaFoldDB" id="A0A0E0LMS8"/>
<reference evidence="1" key="1">
    <citation type="submission" date="2015-04" db="UniProtKB">
        <authorList>
            <consortium name="EnsemblPlants"/>
        </authorList>
    </citation>
    <scope>IDENTIFICATION</scope>
</reference>
<accession>A0A0E0LMS8</accession>
<dbReference type="Gramene" id="OPUNC07G19210.1">
    <property type="protein sequence ID" value="OPUNC07G19210.1"/>
    <property type="gene ID" value="OPUNC07G19210"/>
</dbReference>
<proteinExistence type="predicted"/>
<keyword evidence="2" id="KW-1185">Reference proteome</keyword>
<dbReference type="Proteomes" id="UP000026962">
    <property type="component" value="Chromosome 7"/>
</dbReference>
<dbReference type="PANTHER" id="PTHR34145:SF14">
    <property type="entry name" value="EXPRESSED PROTEIN"/>
    <property type="match status" value="1"/>
</dbReference>
<evidence type="ECO:0000313" key="1">
    <source>
        <dbReference type="EnsemblPlants" id="OPUNC07G19210.1"/>
    </source>
</evidence>
<organism evidence="1">
    <name type="scientific">Oryza punctata</name>
    <name type="common">Red rice</name>
    <dbReference type="NCBI Taxonomy" id="4537"/>
    <lineage>
        <taxon>Eukaryota</taxon>
        <taxon>Viridiplantae</taxon>
        <taxon>Streptophyta</taxon>
        <taxon>Embryophyta</taxon>
        <taxon>Tracheophyta</taxon>
        <taxon>Spermatophyta</taxon>
        <taxon>Magnoliopsida</taxon>
        <taxon>Liliopsida</taxon>
        <taxon>Poales</taxon>
        <taxon>Poaceae</taxon>
        <taxon>BOP clade</taxon>
        <taxon>Oryzoideae</taxon>
        <taxon>Oryzeae</taxon>
        <taxon>Oryzinae</taxon>
        <taxon>Oryza</taxon>
    </lineage>
</organism>
<dbReference type="EnsemblPlants" id="OPUNC07G19210.1">
    <property type="protein sequence ID" value="OPUNC07G19210.1"/>
    <property type="gene ID" value="OPUNC07G19210"/>
</dbReference>
<evidence type="ECO:0000313" key="2">
    <source>
        <dbReference type="Proteomes" id="UP000026962"/>
    </source>
</evidence>
<reference evidence="1" key="2">
    <citation type="submission" date="2018-05" db="EMBL/GenBank/DDBJ databases">
        <title>OpunRS2 (Oryza punctata Reference Sequence Version 2).</title>
        <authorList>
            <person name="Zhang J."/>
            <person name="Kudrna D."/>
            <person name="Lee S."/>
            <person name="Talag J."/>
            <person name="Welchert J."/>
            <person name="Wing R.A."/>
        </authorList>
    </citation>
    <scope>NUCLEOTIDE SEQUENCE [LARGE SCALE GENOMIC DNA]</scope>
</reference>
<dbReference type="HOGENOM" id="CLU_2531389_0_0_1"/>
<dbReference type="SUPFAM" id="SSF81383">
    <property type="entry name" value="F-box domain"/>
    <property type="match status" value="1"/>
</dbReference>
<dbReference type="PANTHER" id="PTHR34145">
    <property type="entry name" value="OS02G0105600 PROTEIN"/>
    <property type="match status" value="1"/>
</dbReference>